<evidence type="ECO:0000256" key="1">
    <source>
        <dbReference type="ARBA" id="ARBA00023015"/>
    </source>
</evidence>
<proteinExistence type="predicted"/>
<keyword evidence="1" id="KW-0805">Transcription regulation</keyword>
<dbReference type="Gene3D" id="4.10.240.10">
    <property type="entry name" value="Zn(2)-C6 fungal-type DNA-binding domain"/>
    <property type="match status" value="1"/>
</dbReference>
<feature type="compositionally biased region" description="Polar residues" evidence="5">
    <location>
        <begin position="316"/>
        <end position="337"/>
    </location>
</feature>
<evidence type="ECO:0000256" key="5">
    <source>
        <dbReference type="SAM" id="MobiDB-lite"/>
    </source>
</evidence>
<feature type="compositionally biased region" description="Polar residues" evidence="5">
    <location>
        <begin position="351"/>
        <end position="365"/>
    </location>
</feature>
<name>A0A0G2I038_9EURO</name>
<reference evidence="8" key="1">
    <citation type="journal article" date="2015" name="PLoS Genet.">
        <title>The dynamic genome and transcriptome of the human fungal pathogen Blastomyces and close relative Emmonsia.</title>
        <authorList>
            <person name="Munoz J.F."/>
            <person name="Gauthier G.M."/>
            <person name="Desjardins C.A."/>
            <person name="Gallo J.E."/>
            <person name="Holder J."/>
            <person name="Sullivan T.D."/>
            <person name="Marty A.J."/>
            <person name="Carmen J.C."/>
            <person name="Chen Z."/>
            <person name="Ding L."/>
            <person name="Gujja S."/>
            <person name="Magrini V."/>
            <person name="Misas E."/>
            <person name="Mitreva M."/>
            <person name="Priest M."/>
            <person name="Saif S."/>
            <person name="Whiston E.A."/>
            <person name="Young S."/>
            <person name="Zeng Q."/>
            <person name="Goldman W.E."/>
            <person name="Mardis E.R."/>
            <person name="Taylor J.W."/>
            <person name="McEwen J.G."/>
            <person name="Clay O.K."/>
            <person name="Klein B.S."/>
            <person name="Cuomo C.A."/>
        </authorList>
    </citation>
    <scope>NUCLEOTIDE SEQUENCE [LARGE SCALE GENOMIC DNA]</scope>
    <source>
        <strain evidence="8">UAMH 3008</strain>
    </source>
</reference>
<feature type="compositionally biased region" description="Basic and acidic residues" evidence="5">
    <location>
        <begin position="259"/>
        <end position="285"/>
    </location>
</feature>
<keyword evidence="4" id="KW-0539">Nucleus</keyword>
<feature type="domain" description="Zn(2)-C6 fungal-type" evidence="6">
    <location>
        <begin position="132"/>
        <end position="160"/>
    </location>
</feature>
<feature type="region of interest" description="Disordered" evidence="5">
    <location>
        <begin position="1"/>
        <end position="93"/>
    </location>
</feature>
<gene>
    <name evidence="7" type="ORF">EMCG_01748</name>
</gene>
<dbReference type="InterPro" id="IPR036864">
    <property type="entry name" value="Zn2-C6_fun-type_DNA-bd_sf"/>
</dbReference>
<evidence type="ECO:0000313" key="7">
    <source>
        <dbReference type="EMBL" id="KKZ63937.1"/>
    </source>
</evidence>
<dbReference type="GO" id="GO:0008270">
    <property type="term" value="F:zinc ion binding"/>
    <property type="evidence" value="ECO:0007669"/>
    <property type="project" value="InterPro"/>
</dbReference>
<dbReference type="AlphaFoldDB" id="A0A0G2I038"/>
<feature type="compositionally biased region" description="Basic and acidic residues" evidence="5">
    <location>
        <begin position="292"/>
        <end position="306"/>
    </location>
</feature>
<evidence type="ECO:0000313" key="8">
    <source>
        <dbReference type="Proteomes" id="UP000034164"/>
    </source>
</evidence>
<dbReference type="CDD" id="cd00067">
    <property type="entry name" value="GAL4"/>
    <property type="match status" value="1"/>
</dbReference>
<dbReference type="SUPFAM" id="SSF57701">
    <property type="entry name" value="Zn2/Cys6 DNA-binding domain"/>
    <property type="match status" value="1"/>
</dbReference>
<feature type="compositionally biased region" description="Basic residues" evidence="5">
    <location>
        <begin position="392"/>
        <end position="409"/>
    </location>
</feature>
<keyword evidence="2" id="KW-0238">DNA-binding</keyword>
<dbReference type="VEuPathDB" id="FungiDB:EMCG_01748"/>
<sequence length="512" mass="58246">MSQDDLGENFLWPHGQINIEDPSGSALTNVLSPFGPDESFPDLAQDAPATEQAAPTPTQKTKNRKQPNEEDAETTQAGPSKRRKTEGDCNEPNIFNVKQHVDIDMKIQAIKDYKKNGCQRNGKTKAPRTIEACNRCKAKKMKCSTDPIQCKPCRMAKEPCYHAHPITGQWYERGMDMNESRIKIWMLEQKLMEIERLRKRIEDLEKRLEEDYQDDRIGPERTQREEEEKEQRNVEDAEKLEEQKYQERYHKIYEEDKAKQLAAKEAKEAKEGNERNEGNEGNEAKKGKKPKAKAEEKGKGKEKQRSSTDQPIPKNPDQSQTQLQPSMHVHSSQQNPYVDNLNRPGTHGEPSLSTTSGYTAGSTRPDQFPGYYSNSDVTPAGSLQIKPPPTAPRRRQPQPRPRPQQRRSGPRQPLPMTDYLGEPTFIQPRISDVQSNAQDTLSQDFSSGEPQFQRQPRGRTPHQQGKRINDQPPQNTQLSQDQAPDANNSDSYADVEIGSPPFDDVAEPLSWE</sequence>
<dbReference type="EMBL" id="LCZI01000889">
    <property type="protein sequence ID" value="KKZ63937.1"/>
    <property type="molecule type" value="Genomic_DNA"/>
</dbReference>
<accession>A0A0G2I038</accession>
<comment type="caution">
    <text evidence="7">The sequence shown here is derived from an EMBL/GenBank/DDBJ whole genome shotgun (WGS) entry which is preliminary data.</text>
</comment>
<evidence type="ECO:0000256" key="3">
    <source>
        <dbReference type="ARBA" id="ARBA00023163"/>
    </source>
</evidence>
<evidence type="ECO:0000256" key="2">
    <source>
        <dbReference type="ARBA" id="ARBA00023125"/>
    </source>
</evidence>
<evidence type="ECO:0000256" key="4">
    <source>
        <dbReference type="ARBA" id="ARBA00023242"/>
    </source>
</evidence>
<feature type="region of interest" description="Disordered" evidence="5">
    <location>
        <begin position="259"/>
        <end position="512"/>
    </location>
</feature>
<dbReference type="InterPro" id="IPR001138">
    <property type="entry name" value="Zn2Cys6_DnaBD"/>
</dbReference>
<dbReference type="Proteomes" id="UP000034164">
    <property type="component" value="Unassembled WGS sequence"/>
</dbReference>
<feature type="region of interest" description="Disordered" evidence="5">
    <location>
        <begin position="213"/>
        <end position="242"/>
    </location>
</feature>
<protein>
    <recommendedName>
        <fullName evidence="6">Zn(2)-C6 fungal-type domain-containing protein</fullName>
    </recommendedName>
</protein>
<dbReference type="GO" id="GO:0003677">
    <property type="term" value="F:DNA binding"/>
    <property type="evidence" value="ECO:0007669"/>
    <property type="project" value="UniProtKB-KW"/>
</dbReference>
<feature type="compositionally biased region" description="Polar residues" evidence="5">
    <location>
        <begin position="471"/>
        <end position="491"/>
    </location>
</feature>
<dbReference type="OrthoDB" id="4151048at2759"/>
<feature type="compositionally biased region" description="Low complexity" evidence="5">
    <location>
        <begin position="44"/>
        <end position="59"/>
    </location>
</feature>
<feature type="compositionally biased region" description="Polar residues" evidence="5">
    <location>
        <begin position="432"/>
        <end position="454"/>
    </location>
</feature>
<keyword evidence="3" id="KW-0804">Transcription</keyword>
<dbReference type="GO" id="GO:0000981">
    <property type="term" value="F:DNA-binding transcription factor activity, RNA polymerase II-specific"/>
    <property type="evidence" value="ECO:0007669"/>
    <property type="project" value="InterPro"/>
</dbReference>
<organism evidence="7 8">
    <name type="scientific">[Emmonsia] crescens</name>
    <dbReference type="NCBI Taxonomy" id="73230"/>
    <lineage>
        <taxon>Eukaryota</taxon>
        <taxon>Fungi</taxon>
        <taxon>Dikarya</taxon>
        <taxon>Ascomycota</taxon>
        <taxon>Pezizomycotina</taxon>
        <taxon>Eurotiomycetes</taxon>
        <taxon>Eurotiomycetidae</taxon>
        <taxon>Onygenales</taxon>
        <taxon>Ajellomycetaceae</taxon>
        <taxon>Emergomyces</taxon>
    </lineage>
</organism>
<evidence type="ECO:0000259" key="6">
    <source>
        <dbReference type="PROSITE" id="PS00463"/>
    </source>
</evidence>
<dbReference type="PROSITE" id="PS00463">
    <property type="entry name" value="ZN2_CY6_FUNGAL_1"/>
    <property type="match status" value="1"/>
</dbReference>